<evidence type="ECO:0000256" key="1">
    <source>
        <dbReference type="ARBA" id="ARBA00023015"/>
    </source>
</evidence>
<dbReference type="Proteomes" id="UP001567538">
    <property type="component" value="Unassembled WGS sequence"/>
</dbReference>
<dbReference type="InterPro" id="IPR003441">
    <property type="entry name" value="NAC-dom"/>
</dbReference>
<accession>A0ABD1FIX5</accession>
<organism evidence="6 7">
    <name type="scientific">Salvia divinorum</name>
    <name type="common">Maria pastora</name>
    <name type="synonym">Diviner's sage</name>
    <dbReference type="NCBI Taxonomy" id="28513"/>
    <lineage>
        <taxon>Eukaryota</taxon>
        <taxon>Viridiplantae</taxon>
        <taxon>Streptophyta</taxon>
        <taxon>Embryophyta</taxon>
        <taxon>Tracheophyta</taxon>
        <taxon>Spermatophyta</taxon>
        <taxon>Magnoliopsida</taxon>
        <taxon>eudicotyledons</taxon>
        <taxon>Gunneridae</taxon>
        <taxon>Pentapetalae</taxon>
        <taxon>asterids</taxon>
        <taxon>lamiids</taxon>
        <taxon>Lamiales</taxon>
        <taxon>Lamiaceae</taxon>
        <taxon>Nepetoideae</taxon>
        <taxon>Mentheae</taxon>
        <taxon>Salviinae</taxon>
        <taxon>Salvia</taxon>
        <taxon>Salvia subgen. Calosphace</taxon>
    </lineage>
</organism>
<proteinExistence type="predicted"/>
<dbReference type="PANTHER" id="PTHR31079:SF2">
    <property type="entry name" value="NAC DOMAIN CONTAINING PROTEIN 44-RELATED"/>
    <property type="match status" value="1"/>
</dbReference>
<dbReference type="InterPro" id="IPR036093">
    <property type="entry name" value="NAC_dom_sf"/>
</dbReference>
<dbReference type="InterPro" id="IPR044799">
    <property type="entry name" value="SOG1-like"/>
</dbReference>
<keyword evidence="1" id="KW-0805">Transcription regulation</keyword>
<dbReference type="PANTHER" id="PTHR31079">
    <property type="entry name" value="NAC DOMAIN-CONTAINING PROTEIN 73"/>
    <property type="match status" value="1"/>
</dbReference>
<protein>
    <submittedName>
        <fullName evidence="6">SUPPRESSOR OF GAMMA RESPONSE 1-like isoform X1</fullName>
    </submittedName>
</protein>
<evidence type="ECO:0000313" key="6">
    <source>
        <dbReference type="EMBL" id="KAL1531602.1"/>
    </source>
</evidence>
<dbReference type="GO" id="GO:0003677">
    <property type="term" value="F:DNA binding"/>
    <property type="evidence" value="ECO:0007669"/>
    <property type="project" value="UniProtKB-KW"/>
</dbReference>
<dbReference type="Pfam" id="PF02365">
    <property type="entry name" value="NAM"/>
    <property type="match status" value="1"/>
</dbReference>
<feature type="domain" description="NAC" evidence="5">
    <location>
        <begin position="55"/>
        <end position="216"/>
    </location>
</feature>
<dbReference type="EMBL" id="JBEAFC010000014">
    <property type="protein sequence ID" value="KAL1531602.1"/>
    <property type="molecule type" value="Genomic_DNA"/>
</dbReference>
<name>A0ABD1FIX5_SALDI</name>
<keyword evidence="2" id="KW-0238">DNA-binding</keyword>
<reference evidence="6 7" key="1">
    <citation type="submission" date="2024-06" db="EMBL/GenBank/DDBJ databases">
        <title>A chromosome level genome sequence of Diviner's sage (Salvia divinorum).</title>
        <authorList>
            <person name="Ford S.A."/>
            <person name="Ro D.-K."/>
            <person name="Ness R.W."/>
            <person name="Phillips M.A."/>
        </authorList>
    </citation>
    <scope>NUCLEOTIDE SEQUENCE [LARGE SCALE GENOMIC DNA]</scope>
    <source>
        <strain evidence="6">SAF-2024a</strain>
        <tissue evidence="6">Leaf</tissue>
    </source>
</reference>
<keyword evidence="4" id="KW-0539">Nucleus</keyword>
<evidence type="ECO:0000259" key="5">
    <source>
        <dbReference type="PROSITE" id="PS51005"/>
    </source>
</evidence>
<gene>
    <name evidence="6" type="ORF">AAHA92_31725</name>
</gene>
<dbReference type="AlphaFoldDB" id="A0ABD1FIX5"/>
<dbReference type="FunFam" id="2.170.150.80:FF:000009">
    <property type="entry name" value="NAC domain-containing protein 8"/>
    <property type="match status" value="1"/>
</dbReference>
<evidence type="ECO:0000256" key="3">
    <source>
        <dbReference type="ARBA" id="ARBA00023163"/>
    </source>
</evidence>
<keyword evidence="3" id="KW-0804">Transcription</keyword>
<sequence>MDRSWLVDSRSLARKVINAGLPPACRIDDCGANIRCPKCHHLIDNSDSSHEWPGFPAGVKFDPSDAELLDHLAAKRGVGKSEPHLFIDEFIPTLEGEGGICYTHPENLPGAKMDGGSAHYFYRIANAYASGGRKRRRVGDRESAMDSRVRWHKTGKTKPVVQNGIHRGFKKIMVLYETSKRGCKAEKCNWVMHQYHLGSDEHEKEGEYVVSKIFRQLEKESDAVGSLALVKEESDDVKAVPVIPMTPKTTTPDPPRWDQTPYSDCHSDDCFLQSLLLQETEHLNEPYHASYASQIEDVEFTTPLAGNTEADYFSRLESLSRNEIVASKDASGGINAAHNRDTNGWSGIGELENLELDTAPDFNSQELQFSSQDSIFDSLGRLY</sequence>
<keyword evidence="7" id="KW-1185">Reference proteome</keyword>
<comment type="caution">
    <text evidence="6">The sequence shown here is derived from an EMBL/GenBank/DDBJ whole genome shotgun (WGS) entry which is preliminary data.</text>
</comment>
<dbReference type="Gene3D" id="2.170.150.80">
    <property type="entry name" value="NAC domain"/>
    <property type="match status" value="1"/>
</dbReference>
<evidence type="ECO:0000256" key="2">
    <source>
        <dbReference type="ARBA" id="ARBA00023125"/>
    </source>
</evidence>
<evidence type="ECO:0000313" key="7">
    <source>
        <dbReference type="Proteomes" id="UP001567538"/>
    </source>
</evidence>
<evidence type="ECO:0000256" key="4">
    <source>
        <dbReference type="ARBA" id="ARBA00023242"/>
    </source>
</evidence>
<dbReference type="PROSITE" id="PS51005">
    <property type="entry name" value="NAC"/>
    <property type="match status" value="1"/>
</dbReference>
<dbReference type="SUPFAM" id="SSF101941">
    <property type="entry name" value="NAC domain"/>
    <property type="match status" value="1"/>
</dbReference>